<dbReference type="AlphaFoldDB" id="A0A484M021"/>
<organism evidence="2 3">
    <name type="scientific">Cuscuta campestris</name>
    <dbReference type="NCBI Taxonomy" id="132261"/>
    <lineage>
        <taxon>Eukaryota</taxon>
        <taxon>Viridiplantae</taxon>
        <taxon>Streptophyta</taxon>
        <taxon>Embryophyta</taxon>
        <taxon>Tracheophyta</taxon>
        <taxon>Spermatophyta</taxon>
        <taxon>Magnoliopsida</taxon>
        <taxon>eudicotyledons</taxon>
        <taxon>Gunneridae</taxon>
        <taxon>Pentapetalae</taxon>
        <taxon>asterids</taxon>
        <taxon>lamiids</taxon>
        <taxon>Solanales</taxon>
        <taxon>Convolvulaceae</taxon>
        <taxon>Cuscuteae</taxon>
        <taxon>Cuscuta</taxon>
        <taxon>Cuscuta subgen. Grammica</taxon>
        <taxon>Cuscuta sect. Cleistogrammica</taxon>
    </lineage>
</organism>
<keyword evidence="3" id="KW-1185">Reference proteome</keyword>
<gene>
    <name evidence="2" type="ORF">CCAM_LOCUS23751</name>
</gene>
<evidence type="ECO:0000313" key="2">
    <source>
        <dbReference type="EMBL" id="VFQ81975.1"/>
    </source>
</evidence>
<evidence type="ECO:0000256" key="1">
    <source>
        <dbReference type="SAM" id="MobiDB-lite"/>
    </source>
</evidence>
<dbReference type="EMBL" id="OOIL02002262">
    <property type="protein sequence ID" value="VFQ81975.1"/>
    <property type="molecule type" value="Genomic_DNA"/>
</dbReference>
<sequence length="219" mass="23116">MYGPYPSLGVGYGLQKGPGGSEGRSRGRGTGTTRSGVVSVSGLLPEGAVLNDPNLHHLRIRAGDVDVGGDNENHDKEGVRQALLGGDGGAIRHVNHDVFCPIDGGSVDDSMNRLQILVEEQGMATVSGAKNLGDDVEEEALVRWGRVNRWRAAVADEVGDPKLSDDHYLVVEDPIVVTVCRDVIASDGQPCDPCKGRQVNLYVVEIDADADGVPIAAEI</sequence>
<reference evidence="2 3" key="1">
    <citation type="submission" date="2018-04" db="EMBL/GenBank/DDBJ databases">
        <authorList>
            <person name="Vogel A."/>
        </authorList>
    </citation>
    <scope>NUCLEOTIDE SEQUENCE [LARGE SCALE GENOMIC DNA]</scope>
</reference>
<feature type="compositionally biased region" description="Gly residues" evidence="1">
    <location>
        <begin position="10"/>
        <end position="22"/>
    </location>
</feature>
<protein>
    <submittedName>
        <fullName evidence="2">Uncharacterized protein</fullName>
    </submittedName>
</protein>
<dbReference type="Proteomes" id="UP000595140">
    <property type="component" value="Unassembled WGS sequence"/>
</dbReference>
<proteinExistence type="predicted"/>
<feature type="region of interest" description="Disordered" evidence="1">
    <location>
        <begin position="1"/>
        <end position="37"/>
    </location>
</feature>
<evidence type="ECO:0000313" key="3">
    <source>
        <dbReference type="Proteomes" id="UP000595140"/>
    </source>
</evidence>
<name>A0A484M021_9ASTE</name>
<accession>A0A484M021</accession>